<keyword evidence="3" id="KW-0479">Metal-binding</keyword>
<dbReference type="OrthoDB" id="9782387at2"/>
<dbReference type="InterPro" id="IPR058240">
    <property type="entry name" value="rSAM_sf"/>
</dbReference>
<dbReference type="SUPFAM" id="SSF102114">
    <property type="entry name" value="Radical SAM enzymes"/>
    <property type="match status" value="1"/>
</dbReference>
<dbReference type="InterPro" id="IPR007197">
    <property type="entry name" value="rSAM"/>
</dbReference>
<dbReference type="AlphaFoldDB" id="A0A1T4VPG2"/>
<accession>A0A1T4VPG2</accession>
<evidence type="ECO:0000256" key="4">
    <source>
        <dbReference type="ARBA" id="ARBA00023004"/>
    </source>
</evidence>
<dbReference type="SFLD" id="SFLDG01100">
    <property type="entry name" value="methyltransferase_(Class_D)"/>
    <property type="match status" value="1"/>
</dbReference>
<dbReference type="GO" id="GO:0046872">
    <property type="term" value="F:metal ion binding"/>
    <property type="evidence" value="ECO:0007669"/>
    <property type="project" value="UniProtKB-KW"/>
</dbReference>
<dbReference type="SFLD" id="SFLDS00029">
    <property type="entry name" value="Radical_SAM"/>
    <property type="match status" value="1"/>
</dbReference>
<dbReference type="PROSITE" id="PS51918">
    <property type="entry name" value="RADICAL_SAM"/>
    <property type="match status" value="1"/>
</dbReference>
<keyword evidence="8" id="KW-1185">Reference proteome</keyword>
<dbReference type="SFLD" id="SFLDG01067">
    <property type="entry name" value="SPASM/twitch_domain_containing"/>
    <property type="match status" value="1"/>
</dbReference>
<evidence type="ECO:0000313" key="8">
    <source>
        <dbReference type="Proteomes" id="UP000189733"/>
    </source>
</evidence>
<dbReference type="EMBL" id="FUYA01000002">
    <property type="protein sequence ID" value="SKA66785.1"/>
    <property type="molecule type" value="Genomic_DNA"/>
</dbReference>
<keyword evidence="5" id="KW-0411">Iron-sulfur</keyword>
<dbReference type="Gene3D" id="3.20.20.70">
    <property type="entry name" value="Aldolase class I"/>
    <property type="match status" value="1"/>
</dbReference>
<keyword evidence="2" id="KW-0949">S-adenosyl-L-methionine</keyword>
<dbReference type="Pfam" id="PF23545">
    <property type="entry name" value="Zn_ribbon_HMPTM"/>
    <property type="match status" value="1"/>
</dbReference>
<dbReference type="NCBIfam" id="NF045646">
    <property type="entry name" value="rSAM_Se_TrsS"/>
    <property type="match status" value="1"/>
</dbReference>
<evidence type="ECO:0000256" key="1">
    <source>
        <dbReference type="ARBA" id="ARBA00001966"/>
    </source>
</evidence>
<dbReference type="PANTHER" id="PTHR43306:SF1">
    <property type="entry name" value="7,8-DIHYDRO-6-HYDROXYMETHYLPTERIN DIMETHYLTRANSFERASE"/>
    <property type="match status" value="1"/>
</dbReference>
<evidence type="ECO:0000256" key="5">
    <source>
        <dbReference type="ARBA" id="ARBA00023014"/>
    </source>
</evidence>
<dbReference type="InterPro" id="IPR013785">
    <property type="entry name" value="Aldolase_TIM"/>
</dbReference>
<comment type="cofactor">
    <cofactor evidence="1">
        <name>[4Fe-4S] cluster</name>
        <dbReference type="ChEBI" id="CHEBI:49883"/>
    </cofactor>
</comment>
<evidence type="ECO:0000256" key="3">
    <source>
        <dbReference type="ARBA" id="ARBA00022723"/>
    </source>
</evidence>
<gene>
    <name evidence="7" type="ORF">SAMN02745702_00678</name>
</gene>
<evidence type="ECO:0000259" key="6">
    <source>
        <dbReference type="PROSITE" id="PS51918"/>
    </source>
</evidence>
<keyword evidence="4" id="KW-0408">Iron</keyword>
<dbReference type="InterPro" id="IPR034474">
    <property type="entry name" value="Methyltransferase_Class_D"/>
</dbReference>
<dbReference type="InterPro" id="IPR054698">
    <property type="entry name" value="rSAM_Se_TrsS"/>
</dbReference>
<organism evidence="7 8">
    <name type="scientific">Desulfobaculum bizertense DSM 18034</name>
    <dbReference type="NCBI Taxonomy" id="1121442"/>
    <lineage>
        <taxon>Bacteria</taxon>
        <taxon>Pseudomonadati</taxon>
        <taxon>Thermodesulfobacteriota</taxon>
        <taxon>Desulfovibrionia</taxon>
        <taxon>Desulfovibrionales</taxon>
        <taxon>Desulfovibrionaceae</taxon>
        <taxon>Desulfobaculum</taxon>
    </lineage>
</organism>
<dbReference type="RefSeq" id="WP_078683991.1">
    <property type="nucleotide sequence ID" value="NZ_FUYA01000002.1"/>
</dbReference>
<sequence length="453" mass="49306">MASKLEFEHTQSVCPVCLRRIPATRQLVGNETRLVKTCPEHGTFSTPVWRGIPEFHSWRRPKSPSAPPVMDHDVSKGCPFDCGLCPEHRQHTCTTLVEITWRCDLGCPVCFASAGGKVPADPNLAELDALLGKVRRTAGDCNLQLSGGEPAVRDDLPQIAECAKAHGFPFVQVNSNGLRMANEPGFAQRLASAGVDSVFLQFDGTEDAIYSRIRGRALYETKLRAIENLCAAGIGVVLVPTVVPGVNDHNLGEMLKLAIAHAPGVRGIHFQPVSYFGRYPKAPSDVERITLPEVMAGLEAQSNGLVSTADFLPPACEHELCSFHANYLVLEDGTLHRLSSKSNCCCTPHPAAEGAEQSRAFVRRQWAAAPELKNQPEPEDDLDRFIQRAKTHILAVSGMAFQDAWTLDLERLKGCCIHVAAPDGRLIPFCAYNLTAADGRTLYRGKCHAQASA</sequence>
<evidence type="ECO:0000256" key="2">
    <source>
        <dbReference type="ARBA" id="ARBA00022691"/>
    </source>
</evidence>
<dbReference type="GO" id="GO:0003824">
    <property type="term" value="F:catalytic activity"/>
    <property type="evidence" value="ECO:0007669"/>
    <property type="project" value="InterPro"/>
</dbReference>
<dbReference type="InterPro" id="IPR056488">
    <property type="entry name" value="Zn_ribbon_HMPTM"/>
</dbReference>
<protein>
    <recommendedName>
        <fullName evidence="6">Radical SAM core domain-containing protein</fullName>
    </recommendedName>
</protein>
<dbReference type="CDD" id="cd01335">
    <property type="entry name" value="Radical_SAM"/>
    <property type="match status" value="1"/>
</dbReference>
<dbReference type="STRING" id="1121442.SAMN02745702_00678"/>
<evidence type="ECO:0000313" key="7">
    <source>
        <dbReference type="EMBL" id="SKA66785.1"/>
    </source>
</evidence>
<dbReference type="PANTHER" id="PTHR43306">
    <property type="entry name" value="7,8-DIHYDRO-6-HYDROXYMETHYLPTERIN DIMETHYLTRANSFERASE"/>
    <property type="match status" value="1"/>
</dbReference>
<proteinExistence type="predicted"/>
<dbReference type="GO" id="GO:0051536">
    <property type="term" value="F:iron-sulfur cluster binding"/>
    <property type="evidence" value="ECO:0007669"/>
    <property type="project" value="UniProtKB-KW"/>
</dbReference>
<dbReference type="Pfam" id="PF04055">
    <property type="entry name" value="Radical_SAM"/>
    <property type="match status" value="1"/>
</dbReference>
<dbReference type="Proteomes" id="UP000189733">
    <property type="component" value="Unassembled WGS sequence"/>
</dbReference>
<feature type="domain" description="Radical SAM core" evidence="6">
    <location>
        <begin position="89"/>
        <end position="309"/>
    </location>
</feature>
<reference evidence="7 8" key="1">
    <citation type="submission" date="2017-02" db="EMBL/GenBank/DDBJ databases">
        <authorList>
            <person name="Peterson S.W."/>
        </authorList>
    </citation>
    <scope>NUCLEOTIDE SEQUENCE [LARGE SCALE GENOMIC DNA]</scope>
    <source>
        <strain evidence="7 8">DSM 18034</strain>
    </source>
</reference>
<name>A0A1T4VPG2_9BACT</name>